<dbReference type="GO" id="GO:0016787">
    <property type="term" value="F:hydrolase activity"/>
    <property type="evidence" value="ECO:0007669"/>
    <property type="project" value="UniProtKB-KW"/>
</dbReference>
<dbReference type="PANTHER" id="PTHR48100:SF10">
    <property type="entry name" value="2-CARBOXY-D-ARABINITOL-1-PHOSPHATASE-RELATED"/>
    <property type="match status" value="1"/>
</dbReference>
<sequence>MATRVILIRHGQSNFNTRRIIQGRCDQSVLTDLGRNQATQVAIALQGLAIDAFYCSPLQRARQTAETICQQLQPAPPLTTNELLREVDLPLWEGMAVSDVKAQFPEAYDQWKHRPHEFSMALASGTHFPVLSLREQAKAFWEEILSRHQGQTVALVGHNGINRCLLSTALGIGPDRYHCLLQSNCGISVLNFAGSLGDAVQLESMNLTAHLGALGGSAVPKPGGGDRGPQLLLVRHGETEWNRQGRFQGQIDVPLNETGHGQAAKVGNFLKDVAIDFAFSSPMARPKATAEAILAHHSGLELGLLDTLKEIGHGLWEGKYESEIEAEYPGLLKQWQTHPETVQMPEGENLQQVFDRAEQAWAAVLAQAGEGATLADRPLTGLVVAHDAVNKALLCQLTGLGPDSIWRFKQGNGGVTAICYPDGPDSLPVLQAMNITHHLSGTILDKTAAGAL</sequence>
<dbReference type="RefSeq" id="WP_393015508.1">
    <property type="nucleotide sequence ID" value="NZ_JAZAQF010000094.1"/>
</dbReference>
<protein>
    <submittedName>
        <fullName evidence="1">Histidine phosphatase family protein</fullName>
        <ecNumber evidence="1">3.1.3.-</ecNumber>
    </submittedName>
</protein>
<keyword evidence="2" id="KW-1185">Reference proteome</keyword>
<dbReference type="EMBL" id="JAZAQF010000094">
    <property type="protein sequence ID" value="MFG3819544.1"/>
    <property type="molecule type" value="Genomic_DNA"/>
</dbReference>
<accession>A0ABW7CEI1</accession>
<reference evidence="2" key="1">
    <citation type="journal article" date="2024" name="Algal Res.">
        <title>Biochemical, toxicological and genomic investigation of a high-biomass producing Limnothrix strain isolated from Italian shallow drinking water reservoir.</title>
        <authorList>
            <person name="Simonazzi M."/>
            <person name="Shishido T.K."/>
            <person name="Delbaje E."/>
            <person name="Wahlsten M."/>
            <person name="Fewer D.P."/>
            <person name="Sivonen K."/>
            <person name="Pezzolesi L."/>
            <person name="Pistocchi R."/>
        </authorList>
    </citation>
    <scope>NUCLEOTIDE SEQUENCE [LARGE SCALE GENOMIC DNA]</scope>
    <source>
        <strain evidence="2">LRLZ20PSL1</strain>
    </source>
</reference>
<dbReference type="EC" id="3.1.3.-" evidence="1"/>
<dbReference type="Gene3D" id="3.40.50.1240">
    <property type="entry name" value="Phosphoglycerate mutase-like"/>
    <property type="match status" value="2"/>
</dbReference>
<dbReference type="InterPro" id="IPR001345">
    <property type="entry name" value="PG/BPGM_mutase_AS"/>
</dbReference>
<name>A0ABW7CEI1_9CYAN</name>
<evidence type="ECO:0000313" key="1">
    <source>
        <dbReference type="EMBL" id="MFG3819544.1"/>
    </source>
</evidence>
<comment type="caution">
    <text evidence="1">The sequence shown here is derived from an EMBL/GenBank/DDBJ whole genome shotgun (WGS) entry which is preliminary data.</text>
</comment>
<dbReference type="CDD" id="cd07067">
    <property type="entry name" value="HP_PGM_like"/>
    <property type="match status" value="2"/>
</dbReference>
<gene>
    <name evidence="1" type="ORF">VPK24_18010</name>
</gene>
<dbReference type="SMART" id="SM00855">
    <property type="entry name" value="PGAM"/>
    <property type="match status" value="2"/>
</dbReference>
<dbReference type="Pfam" id="PF00300">
    <property type="entry name" value="His_Phos_1"/>
    <property type="match status" value="2"/>
</dbReference>
<dbReference type="PANTHER" id="PTHR48100">
    <property type="entry name" value="BROAD-SPECIFICITY PHOSPHATASE YOR283W-RELATED"/>
    <property type="match status" value="1"/>
</dbReference>
<dbReference type="InterPro" id="IPR013078">
    <property type="entry name" value="His_Pase_superF_clade-1"/>
</dbReference>
<dbReference type="InterPro" id="IPR029033">
    <property type="entry name" value="His_PPase_superfam"/>
</dbReference>
<keyword evidence="1" id="KW-0378">Hydrolase</keyword>
<dbReference type="Proteomes" id="UP001604335">
    <property type="component" value="Unassembled WGS sequence"/>
</dbReference>
<dbReference type="PROSITE" id="PS00175">
    <property type="entry name" value="PG_MUTASE"/>
    <property type="match status" value="2"/>
</dbReference>
<dbReference type="SUPFAM" id="SSF53254">
    <property type="entry name" value="Phosphoglycerate mutase-like"/>
    <property type="match status" value="2"/>
</dbReference>
<dbReference type="InterPro" id="IPR050275">
    <property type="entry name" value="PGM_Phosphatase"/>
</dbReference>
<proteinExistence type="predicted"/>
<evidence type="ECO:0000313" key="2">
    <source>
        <dbReference type="Proteomes" id="UP001604335"/>
    </source>
</evidence>
<organism evidence="1 2">
    <name type="scientific">Limnothrix redekei LRLZ20PSL1</name>
    <dbReference type="NCBI Taxonomy" id="3112953"/>
    <lineage>
        <taxon>Bacteria</taxon>
        <taxon>Bacillati</taxon>
        <taxon>Cyanobacteriota</taxon>
        <taxon>Cyanophyceae</taxon>
        <taxon>Pseudanabaenales</taxon>
        <taxon>Pseudanabaenaceae</taxon>
        <taxon>Limnothrix</taxon>
    </lineage>
</organism>